<keyword evidence="2" id="KW-1185">Reference proteome</keyword>
<dbReference type="Proteomes" id="UP000027981">
    <property type="component" value="Chromosome"/>
</dbReference>
<name>A0A075LRV8_9EURY</name>
<proteinExistence type="predicted"/>
<organism evidence="1 2">
    <name type="scientific">Palaeococcus pacificus DY20341</name>
    <dbReference type="NCBI Taxonomy" id="1343739"/>
    <lineage>
        <taxon>Archaea</taxon>
        <taxon>Methanobacteriati</taxon>
        <taxon>Methanobacteriota</taxon>
        <taxon>Thermococci</taxon>
        <taxon>Thermococcales</taxon>
        <taxon>Thermococcaceae</taxon>
        <taxon>Palaeococcus</taxon>
    </lineage>
</organism>
<dbReference type="Pfam" id="PF01663">
    <property type="entry name" value="Phosphodiest"/>
    <property type="match status" value="1"/>
</dbReference>
<dbReference type="HOGENOM" id="CLU_854234_0_0_2"/>
<reference evidence="1 2" key="2">
    <citation type="journal article" date="2015" name="Genome Announc.">
        <title>Complete Genome Sequence of Hyperthermophilic Piezophilic Archaeon Palaeococcus pacificus DY20341T, Isolated from Deep-Sea Hydrothermal Sediments.</title>
        <authorList>
            <person name="Zeng X."/>
            <person name="Jebbar M."/>
            <person name="Shao Z."/>
        </authorList>
    </citation>
    <scope>NUCLEOTIDE SEQUENCE [LARGE SCALE GENOMIC DNA]</scope>
    <source>
        <strain evidence="1 2">DY20341</strain>
    </source>
</reference>
<protein>
    <submittedName>
        <fullName evidence="1">Phosphodiesterase</fullName>
    </submittedName>
</protein>
<dbReference type="SUPFAM" id="SSF53649">
    <property type="entry name" value="Alkaline phosphatase-like"/>
    <property type="match status" value="1"/>
</dbReference>
<dbReference type="eggNOG" id="arCOG01378">
    <property type="taxonomic scope" value="Archaea"/>
</dbReference>
<dbReference type="Gene3D" id="3.40.720.10">
    <property type="entry name" value="Alkaline Phosphatase, subunit A"/>
    <property type="match status" value="1"/>
</dbReference>
<dbReference type="STRING" id="1343739.PAP_05460"/>
<dbReference type="InterPro" id="IPR002591">
    <property type="entry name" value="Phosphodiest/P_Trfase"/>
</dbReference>
<dbReference type="AlphaFoldDB" id="A0A075LRV8"/>
<evidence type="ECO:0000313" key="2">
    <source>
        <dbReference type="Proteomes" id="UP000027981"/>
    </source>
</evidence>
<dbReference type="InterPro" id="IPR017850">
    <property type="entry name" value="Alkaline_phosphatase_core_sf"/>
</dbReference>
<dbReference type="KEGG" id="ppac:PAP_05460"/>
<dbReference type="GO" id="GO:0016787">
    <property type="term" value="F:hydrolase activity"/>
    <property type="evidence" value="ECO:0007669"/>
    <property type="project" value="UniProtKB-ARBA"/>
</dbReference>
<gene>
    <name evidence="1" type="ORF">PAP_05460</name>
</gene>
<accession>A0A075LRV8</accession>
<dbReference type="EMBL" id="CP006019">
    <property type="protein sequence ID" value="AIF69495.1"/>
    <property type="molecule type" value="Genomic_DNA"/>
</dbReference>
<reference evidence="2" key="1">
    <citation type="submission" date="2013-06" db="EMBL/GenBank/DDBJ databases">
        <title>Complete Genome Sequence of Hyperthermophilic Palaeococcus pacificus DY20341T, Isolated from a Deep-Sea Hydrothermal Sediments.</title>
        <authorList>
            <person name="Zeng X."/>
            <person name="Shao Z."/>
        </authorList>
    </citation>
    <scope>NUCLEOTIDE SEQUENCE [LARGE SCALE GENOMIC DNA]</scope>
    <source>
        <strain evidence="2">DY20341</strain>
    </source>
</reference>
<evidence type="ECO:0000313" key="1">
    <source>
        <dbReference type="EMBL" id="AIF69495.1"/>
    </source>
</evidence>
<dbReference type="PANTHER" id="PTHR10151">
    <property type="entry name" value="ECTONUCLEOTIDE PYROPHOSPHATASE/PHOSPHODIESTERASE"/>
    <property type="match status" value="1"/>
</dbReference>
<sequence>MPFLQSLAEESLFGVVDSIFPTLTDLVHTSVMTGVPPKVHGVVENGYYDRTNGKKVKFYEYEVVFNPHNVIKAKTLVDILREKGIKTASISGYMMPPFSGTNVRIFPPFFNDDKLYREHGRDWRKDKWVANSALYLYEEYKPDLLLVHFCSIDGTQHDHGIESEETLKAVKTVDEMLERLWERLKDEYAFIIFADHGQEEVHTWVNLRVFLRKHGIETLSVSSGGGAHIYLKDPTQAEDAYLILKRAPGVKHVFFREDLPHLDTPISGELLVSAKEGYWFCSFCKGIKGSSYWVKGMHGSLNEPVMKVPLLLWGFGKGELEASLYDIAPTVLDFFGIEKPRDMIGESLIGK</sequence>
<dbReference type="PANTHER" id="PTHR10151:SF120">
    <property type="entry name" value="BIS(5'-ADENOSYL)-TRIPHOSPHATASE"/>
    <property type="match status" value="1"/>
</dbReference>